<dbReference type="PANTHER" id="PTHR43685:SF2">
    <property type="entry name" value="GLYCOSYLTRANSFERASE 2-LIKE DOMAIN-CONTAINING PROTEIN"/>
    <property type="match status" value="1"/>
</dbReference>
<accession>A0A6N8EAE8</accession>
<dbReference type="PANTHER" id="PTHR43685">
    <property type="entry name" value="GLYCOSYLTRANSFERASE"/>
    <property type="match status" value="1"/>
</dbReference>
<evidence type="ECO:0000313" key="3">
    <source>
        <dbReference type="Proteomes" id="UP000434044"/>
    </source>
</evidence>
<proteinExistence type="predicted"/>
<dbReference type="AlphaFoldDB" id="A0A6N8EAE8"/>
<reference evidence="2 3" key="1">
    <citation type="submission" date="2019-11" db="EMBL/GenBank/DDBJ databases">
        <title>Whole-genome sequence of the anaerobic purple sulfur bacterium Allochromatium palmeri DSM 15591.</title>
        <authorList>
            <person name="Kyndt J.A."/>
            <person name="Meyer T.E."/>
        </authorList>
    </citation>
    <scope>NUCLEOTIDE SEQUENCE [LARGE SCALE GENOMIC DNA]</scope>
    <source>
        <strain evidence="2 3">DSM 15591</strain>
    </source>
</reference>
<evidence type="ECO:0000259" key="1">
    <source>
        <dbReference type="Pfam" id="PF00535"/>
    </source>
</evidence>
<gene>
    <name evidence="2" type="ORF">GJ668_09080</name>
</gene>
<dbReference type="InterPro" id="IPR027417">
    <property type="entry name" value="P-loop_NTPase"/>
</dbReference>
<dbReference type="Gene3D" id="3.90.550.10">
    <property type="entry name" value="Spore Coat Polysaccharide Biosynthesis Protein SpsA, Chain A"/>
    <property type="match status" value="3"/>
</dbReference>
<feature type="domain" description="Glycosyltransferase 2-like" evidence="1">
    <location>
        <begin position="66"/>
        <end position="175"/>
    </location>
</feature>
<dbReference type="Gene3D" id="3.40.50.300">
    <property type="entry name" value="P-loop containing nucleotide triphosphate hydrolases"/>
    <property type="match status" value="1"/>
</dbReference>
<dbReference type="OrthoDB" id="396512at2"/>
<dbReference type="InterPro" id="IPR050834">
    <property type="entry name" value="Glycosyltransf_2"/>
</dbReference>
<dbReference type="Pfam" id="PF00535">
    <property type="entry name" value="Glycos_transf_2"/>
    <property type="match status" value="3"/>
</dbReference>
<dbReference type="SUPFAM" id="SSF52540">
    <property type="entry name" value="P-loop containing nucleoside triphosphate hydrolases"/>
    <property type="match status" value="1"/>
</dbReference>
<keyword evidence="2" id="KW-0808">Transferase</keyword>
<dbReference type="EMBL" id="WNKT01000016">
    <property type="protein sequence ID" value="MTW21252.1"/>
    <property type="molecule type" value="Genomic_DNA"/>
</dbReference>
<dbReference type="InterPro" id="IPR029044">
    <property type="entry name" value="Nucleotide-diphossugar_trans"/>
</dbReference>
<dbReference type="InterPro" id="IPR001173">
    <property type="entry name" value="Glyco_trans_2-like"/>
</dbReference>
<dbReference type="GO" id="GO:0016740">
    <property type="term" value="F:transferase activity"/>
    <property type="evidence" value="ECO:0007669"/>
    <property type="project" value="UniProtKB-KW"/>
</dbReference>
<organism evidence="2 3">
    <name type="scientific">Allochromatium palmeri</name>
    <dbReference type="NCBI Taxonomy" id="231048"/>
    <lineage>
        <taxon>Bacteria</taxon>
        <taxon>Pseudomonadati</taxon>
        <taxon>Pseudomonadota</taxon>
        <taxon>Gammaproteobacteria</taxon>
        <taxon>Chromatiales</taxon>
        <taxon>Chromatiaceae</taxon>
        <taxon>Allochromatium</taxon>
    </lineage>
</organism>
<sequence>MEKKNFSREIRELFNNNQLSKLAAVINSQISSSVVSRHDCLLALNICKCANVWQEVRCFSSRKPLSIVTVNLNNKKGLASTVESVLKQTARGQIQYIVIDGYSDDGSLDYLHDKASDIDIAIYGKDVGVYDAMNLGISLSESDYTLFLNSGDTLVDDTIVSKFLDNVDEGTKHDVLYGDCIFVSPNVTSAGDIENLWKGMVCSHQSVFFKTSQIKNNKYNQAYRIVSDYDLLYRLYTGGSSFRQLPWAVSQIEPVGISSDFYERTLERWQVVRKYQHPRIDRQEIDDFYRSLLATQGKWVNPQTFNTNKHLNSILSNVENRLIFLISMPRSGSTLLQKILENTRMIGTASEPWVMLPLLAGTDHNLTKTRYCTELASEAISIFQKDIGSPNAVQHAQKVYADAVYSAAMKQTQKKYFLDKTPRYIYIAEKIQELYPNAKFIVLLRNPAAVITSYAQTWRRGDFDSVFNDEYYRYDFTEGFKSLARYLNNGSKKHVVKYEDLVAEPQSQVRGICQYLGIPYSDDYIEYSKASSTRKFAFGDPESVYKNTKPVNNPFKWLDGIKTVKNRRALTKCLDLIPPDVIAELGYSLDEIKKNLEKKNMEDIFPPWSLLSKEQYRRPGFEQNQTKGSKTCQFSIGVVVTCYNNESTIEHTLASLMGQTRLPDEVVVVDDASSDASFELLRKVKSNCTQFSLKLIRNADNLGVAMARRLGFQALNTDFVTTLDGDDLFAPEKLEAEFAALGNNPNNVAFSDTLTLTETGPARLDSSEYHNAPPDKLLQLLASRSAPVPRDLLIPKKLYERVGGFDPYFDLYEDWALKMRLASTSREGQWCYSAYVGSIYDRRSPGLSNKPKLVLGYGQLLAIARNISLFCAIPQALSSGLRTVAGCFEEGLRKRFEELTKLIESEGMSQELYRRFTSLWADRDVGRETKAIAHDLWLFSKPIERKSTEQTIVDYERRDDSATTRIFLVTPVLNGAEYIERCIKSVVNQEGDFELYYHIQDGGSTDGTIQVVESWKKRIESGELQGRCRLLTMTWRSETDTGMYDAVAKGFEALPIRDEDWMTWLNADDTLTAGSCGLLSFIDQMPDVSINWVTGKTCVKSLSNKVSEHHLPVNSEVLRRGLCDGHFWPFLQQEGTYFRGFMWKRISVKMDFSRLGLAGDWNLWRRFAETEEIVPVNKALGIFHERIGQLSRELKKEYLAEIDTLVDLTERMQAFDSFPLIDTVYSLIQVTDSGNLVREQKNIAGQYTYLRSCKS</sequence>
<dbReference type="RefSeq" id="WP_155449842.1">
    <property type="nucleotide sequence ID" value="NZ_WNKT01000016.1"/>
</dbReference>
<feature type="domain" description="Glycosyltransferase 2-like" evidence="1">
    <location>
        <begin position="638"/>
        <end position="750"/>
    </location>
</feature>
<dbReference type="SUPFAM" id="SSF53448">
    <property type="entry name" value="Nucleotide-diphospho-sugar transferases"/>
    <property type="match status" value="3"/>
</dbReference>
<dbReference type="Proteomes" id="UP000434044">
    <property type="component" value="Unassembled WGS sequence"/>
</dbReference>
<name>A0A6N8EAE8_9GAMM</name>
<dbReference type="Pfam" id="PF13469">
    <property type="entry name" value="Sulfotransfer_3"/>
    <property type="match status" value="1"/>
</dbReference>
<keyword evidence="3" id="KW-1185">Reference proteome</keyword>
<dbReference type="CDD" id="cd00761">
    <property type="entry name" value="Glyco_tranf_GTA_type"/>
    <property type="match status" value="1"/>
</dbReference>
<evidence type="ECO:0000313" key="2">
    <source>
        <dbReference type="EMBL" id="MTW21252.1"/>
    </source>
</evidence>
<feature type="domain" description="Glycosyltransferase 2-like" evidence="1">
    <location>
        <begin position="969"/>
        <end position="1090"/>
    </location>
</feature>
<comment type="caution">
    <text evidence="2">The sequence shown here is derived from an EMBL/GenBank/DDBJ whole genome shotgun (WGS) entry which is preliminary data.</text>
</comment>
<protein>
    <submittedName>
        <fullName evidence="2">Glycosyltransferase</fullName>
    </submittedName>
</protein>